<dbReference type="GO" id="GO:0015648">
    <property type="term" value="F:lipid-linked peptidoglycan transporter activity"/>
    <property type="evidence" value="ECO:0007669"/>
    <property type="project" value="TreeGrafter"/>
</dbReference>
<feature type="transmembrane region" description="Helical" evidence="10">
    <location>
        <begin position="46"/>
        <end position="71"/>
    </location>
</feature>
<reference evidence="11 12" key="1">
    <citation type="submission" date="2020-02" db="EMBL/GenBank/DDBJ databases">
        <title>Broccoli isolated Pseudomonas sp.</title>
        <authorList>
            <person name="Fujikawa T."/>
            <person name="Sawada H."/>
        </authorList>
    </citation>
    <scope>NUCLEOTIDE SEQUENCE [LARGE SCALE GENOMIC DNA]</scope>
    <source>
        <strain evidence="11 12">MAFF212427</strain>
    </source>
</reference>
<comment type="caution">
    <text evidence="11">The sequence shown here is derived from an EMBL/GenBank/DDBJ whole genome shotgun (WGS) entry which is preliminary data.</text>
</comment>
<gene>
    <name evidence="11" type="ORF">G3436_13325</name>
</gene>
<evidence type="ECO:0000256" key="3">
    <source>
        <dbReference type="ARBA" id="ARBA00022692"/>
    </source>
</evidence>
<name>A0A6B3NRD4_9PSED</name>
<dbReference type="GO" id="GO:0009252">
    <property type="term" value="P:peptidoglycan biosynthetic process"/>
    <property type="evidence" value="ECO:0007669"/>
    <property type="project" value="UniProtKB-KW"/>
</dbReference>
<dbReference type="GO" id="GO:0034204">
    <property type="term" value="P:lipid translocation"/>
    <property type="evidence" value="ECO:0007669"/>
    <property type="project" value="TreeGrafter"/>
</dbReference>
<feature type="transmembrane region" description="Helical" evidence="10">
    <location>
        <begin position="314"/>
        <end position="337"/>
    </location>
</feature>
<feature type="transmembrane region" description="Helical" evidence="10">
    <location>
        <begin position="479"/>
        <end position="499"/>
    </location>
</feature>
<feature type="transmembrane region" description="Helical" evidence="10">
    <location>
        <begin position="408"/>
        <end position="428"/>
    </location>
</feature>
<dbReference type="RefSeq" id="WP_163945638.1">
    <property type="nucleotide sequence ID" value="NZ_JAAHBU010000166.1"/>
</dbReference>
<feature type="transmembrane region" description="Helical" evidence="10">
    <location>
        <begin position="349"/>
        <end position="370"/>
    </location>
</feature>
<keyword evidence="12" id="KW-1185">Reference proteome</keyword>
<feature type="transmembrane region" description="Helical" evidence="10">
    <location>
        <begin position="261"/>
        <end position="287"/>
    </location>
</feature>
<keyword evidence="5" id="KW-0573">Peptidoglycan synthesis</keyword>
<keyword evidence="2" id="KW-1003">Cell membrane</keyword>
<dbReference type="InterPro" id="IPR004268">
    <property type="entry name" value="MurJ"/>
</dbReference>
<dbReference type="EMBL" id="JAAHBU010000166">
    <property type="protein sequence ID" value="NER64679.1"/>
    <property type="molecule type" value="Genomic_DNA"/>
</dbReference>
<keyword evidence="6 10" id="KW-1133">Transmembrane helix</keyword>
<evidence type="ECO:0000256" key="5">
    <source>
        <dbReference type="ARBA" id="ARBA00022984"/>
    </source>
</evidence>
<feature type="transmembrane region" description="Helical" evidence="10">
    <location>
        <begin position="129"/>
        <end position="151"/>
    </location>
</feature>
<evidence type="ECO:0000256" key="8">
    <source>
        <dbReference type="ARBA" id="ARBA00060041"/>
    </source>
</evidence>
<protein>
    <recommendedName>
        <fullName evidence="13">Virulence factor MviN</fullName>
    </recommendedName>
</protein>
<evidence type="ECO:0000256" key="4">
    <source>
        <dbReference type="ARBA" id="ARBA00022960"/>
    </source>
</evidence>
<dbReference type="GO" id="GO:0005886">
    <property type="term" value="C:plasma membrane"/>
    <property type="evidence" value="ECO:0007669"/>
    <property type="project" value="UniProtKB-SubCell"/>
</dbReference>
<dbReference type="PRINTS" id="PR01806">
    <property type="entry name" value="VIRFACTRMVIN"/>
</dbReference>
<feature type="transmembrane region" description="Helical" evidence="10">
    <location>
        <begin position="382"/>
        <end position="402"/>
    </location>
</feature>
<evidence type="ECO:0000256" key="10">
    <source>
        <dbReference type="SAM" id="Phobius"/>
    </source>
</evidence>
<feature type="transmembrane region" description="Helical" evidence="10">
    <location>
        <begin position="440"/>
        <end position="459"/>
    </location>
</feature>
<evidence type="ECO:0000256" key="9">
    <source>
        <dbReference type="ARBA" id="ARBA00061532"/>
    </source>
</evidence>
<accession>A0A6B3NRD4</accession>
<dbReference type="Proteomes" id="UP000482634">
    <property type="component" value="Unassembled WGS sequence"/>
</dbReference>
<evidence type="ECO:0000313" key="11">
    <source>
        <dbReference type="EMBL" id="NER64679.1"/>
    </source>
</evidence>
<evidence type="ECO:0008006" key="13">
    <source>
        <dbReference type="Google" id="ProtNLM"/>
    </source>
</evidence>
<evidence type="ECO:0000256" key="2">
    <source>
        <dbReference type="ARBA" id="ARBA00022475"/>
    </source>
</evidence>
<feature type="transmembrane region" description="Helical" evidence="10">
    <location>
        <begin position="186"/>
        <end position="208"/>
    </location>
</feature>
<dbReference type="PANTHER" id="PTHR47019">
    <property type="entry name" value="LIPID II FLIPPASE MURJ"/>
    <property type="match status" value="1"/>
</dbReference>
<organism evidence="11 12">
    <name type="scientific">Pseudomonas brassicae</name>
    <dbReference type="NCBI Taxonomy" id="2708063"/>
    <lineage>
        <taxon>Bacteria</taxon>
        <taxon>Pseudomonadati</taxon>
        <taxon>Pseudomonadota</taxon>
        <taxon>Gammaproteobacteria</taxon>
        <taxon>Pseudomonadales</taxon>
        <taxon>Pseudomonadaceae</taxon>
        <taxon>Pseudomonas</taxon>
    </lineage>
</organism>
<dbReference type="GO" id="GO:0008360">
    <property type="term" value="P:regulation of cell shape"/>
    <property type="evidence" value="ECO:0007669"/>
    <property type="project" value="UniProtKB-KW"/>
</dbReference>
<evidence type="ECO:0000256" key="1">
    <source>
        <dbReference type="ARBA" id="ARBA00004651"/>
    </source>
</evidence>
<evidence type="ECO:0000256" key="6">
    <source>
        <dbReference type="ARBA" id="ARBA00022989"/>
    </source>
</evidence>
<dbReference type="PANTHER" id="PTHR47019:SF1">
    <property type="entry name" value="LIPID II FLIPPASE MURJ"/>
    <property type="match status" value="1"/>
</dbReference>
<comment type="subcellular location">
    <subcellularLocation>
        <location evidence="1">Cell membrane</location>
        <topology evidence="1">Multi-pass membrane protein</topology>
    </subcellularLocation>
</comment>
<sequence>MTTQGRRSLLGAGLLLSVALMAGRLAGFGREVLLASSLGLSEQADIAIVLLTVPDLLVNLLLSGGIGVALVPAMRAASPAQAAALFRQASLTLGSIFAVFGLCFALLPSIWLWLFAPGLEGAARWLDGWMLYAIAAAIPFAALSGVSTAALNARERFFVAGCGTLVFNLCVIAALLVAMIGAQGYLAWLCLGILSGALLRWFSQWGALRASTPPQTQPHQGWLLDRRLLQGFVAGLASASLLILVPVALRAGASWLGKGELAAFNYAIKLVELPLGILITTLATVAFPRLSQAHQQNDATAFEGLLRLGLQRSLMLSIVVVLCGWPFVDAVVAILFGSGGGSSEGQAHITALTQIALLSVPWVGIASLASAALNARRLPGVVLRRTVLVMLAFPLLCLPGLLMGEPTVLMWALPLFHLILAVSLMSAVAGKRLRLGRAQLSTVLLYLLVIGSVVVVGKAGDTFVLKPLAAFLPGPVDFWRVLLAGVVFAGAVAAGLLVLRSVNRREE</sequence>
<dbReference type="AlphaFoldDB" id="A0A6B3NRD4"/>
<comment type="similarity">
    <text evidence="9">Belongs to the MurJ/MviN family.</text>
</comment>
<comment type="function">
    <text evidence="8">Involved in peptidoglycan biosynthesis. Transports lipid-linked peptidoglycan precursors from the inner to the outer leaflet of the cytoplasmic membrane.</text>
</comment>
<dbReference type="Pfam" id="PF03023">
    <property type="entry name" value="MurJ"/>
    <property type="match status" value="1"/>
</dbReference>
<feature type="transmembrane region" description="Helical" evidence="10">
    <location>
        <begin position="228"/>
        <end position="249"/>
    </location>
</feature>
<keyword evidence="7 10" id="KW-0472">Membrane</keyword>
<dbReference type="InterPro" id="IPR051050">
    <property type="entry name" value="Lipid_II_flippase_MurJ/MviN"/>
</dbReference>
<evidence type="ECO:0000313" key="12">
    <source>
        <dbReference type="Proteomes" id="UP000482634"/>
    </source>
</evidence>
<keyword evidence="3 10" id="KW-0812">Transmembrane</keyword>
<feature type="transmembrane region" description="Helical" evidence="10">
    <location>
        <begin position="158"/>
        <end position="180"/>
    </location>
</feature>
<feature type="transmembrane region" description="Helical" evidence="10">
    <location>
        <begin position="91"/>
        <end position="114"/>
    </location>
</feature>
<proteinExistence type="inferred from homology"/>
<keyword evidence="4" id="KW-0133">Cell shape</keyword>
<evidence type="ECO:0000256" key="7">
    <source>
        <dbReference type="ARBA" id="ARBA00023136"/>
    </source>
</evidence>